<comment type="caution">
    <text evidence="1">The sequence shown here is derived from an EMBL/GenBank/DDBJ whole genome shotgun (WGS) entry which is preliminary data.</text>
</comment>
<reference evidence="1 2" key="1">
    <citation type="submission" date="2011-09" db="EMBL/GenBank/DDBJ databases">
        <authorList>
            <person name="Weinstock G."/>
            <person name="Sodergren E."/>
            <person name="Clifton S."/>
            <person name="Fulton L."/>
            <person name="Fulton B."/>
            <person name="Courtney L."/>
            <person name="Fronick C."/>
            <person name="Harrison M."/>
            <person name="Strong C."/>
            <person name="Farmer C."/>
            <person name="Delahaunty K."/>
            <person name="Markovic C."/>
            <person name="Hall O."/>
            <person name="Minx P."/>
            <person name="Tomlinson C."/>
            <person name="Mitreva M."/>
            <person name="Hou S."/>
            <person name="Chen J."/>
            <person name="Wollam A."/>
            <person name="Pepin K.H."/>
            <person name="Johnson M."/>
            <person name="Bhonagiri V."/>
            <person name="Zhang X."/>
            <person name="Suruliraj S."/>
            <person name="Warren W."/>
            <person name="Chinwalla A."/>
            <person name="Mardis E.R."/>
            <person name="Wilson R.K."/>
        </authorList>
    </citation>
    <scope>NUCLEOTIDE SEQUENCE [LARGE SCALE GENOMIC DNA]</scope>
    <source>
        <strain evidence="1 2">F0435</strain>
    </source>
</reference>
<evidence type="ECO:0000313" key="1">
    <source>
        <dbReference type="EMBL" id="EHO53160.1"/>
    </source>
</evidence>
<sequence>MLVWRDLFGVFPMRMGVILGQRDQGTQWKCVPHAYGGDPLLIQSHGEVQECSPCVWG</sequence>
<evidence type="ECO:0000313" key="2">
    <source>
        <dbReference type="Proteomes" id="UP000005025"/>
    </source>
</evidence>
<dbReference type="EMBL" id="AGRJ01000071">
    <property type="protein sequence ID" value="EHO53160.1"/>
    <property type="molecule type" value="Genomic_DNA"/>
</dbReference>
<name>H1LDK5_9LACO</name>
<organism evidence="1 2">
    <name type="scientific">Lentilactobacillus kisonensis F0435</name>
    <dbReference type="NCBI Taxonomy" id="797516"/>
    <lineage>
        <taxon>Bacteria</taxon>
        <taxon>Bacillati</taxon>
        <taxon>Bacillota</taxon>
        <taxon>Bacilli</taxon>
        <taxon>Lactobacillales</taxon>
        <taxon>Lactobacillaceae</taxon>
        <taxon>Lentilactobacillus</taxon>
    </lineage>
</organism>
<dbReference type="HOGENOM" id="CLU_2991022_0_0_9"/>
<dbReference type="Proteomes" id="UP000005025">
    <property type="component" value="Unassembled WGS sequence"/>
</dbReference>
<dbReference type="AlphaFoldDB" id="H1LDK5"/>
<proteinExistence type="predicted"/>
<accession>H1LDK5</accession>
<protein>
    <submittedName>
        <fullName evidence="1">Uncharacterized protein</fullName>
    </submittedName>
</protein>
<gene>
    <name evidence="1" type="ORF">HMPREF9104_00680</name>
</gene>